<evidence type="ECO:0000313" key="2">
    <source>
        <dbReference type="Proteomes" id="UP000536179"/>
    </source>
</evidence>
<gene>
    <name evidence="1" type="ORF">FHS27_006162</name>
</gene>
<keyword evidence="2" id="KW-1185">Reference proteome</keyword>
<evidence type="ECO:0000313" key="1">
    <source>
        <dbReference type="EMBL" id="MBB3210315.1"/>
    </source>
</evidence>
<organism evidence="1 2">
    <name type="scientific">Aporhodopirellula rubra</name>
    <dbReference type="NCBI Taxonomy" id="980271"/>
    <lineage>
        <taxon>Bacteria</taxon>
        <taxon>Pseudomonadati</taxon>
        <taxon>Planctomycetota</taxon>
        <taxon>Planctomycetia</taxon>
        <taxon>Pirellulales</taxon>
        <taxon>Pirellulaceae</taxon>
        <taxon>Aporhodopirellula</taxon>
    </lineage>
</organism>
<protein>
    <submittedName>
        <fullName evidence="1">Uncharacterized protein</fullName>
    </submittedName>
</protein>
<comment type="caution">
    <text evidence="1">The sequence shown here is derived from an EMBL/GenBank/DDBJ whole genome shotgun (WGS) entry which is preliminary data.</text>
</comment>
<reference evidence="1 2" key="1">
    <citation type="submission" date="2020-08" db="EMBL/GenBank/DDBJ databases">
        <title>Genomic Encyclopedia of Type Strains, Phase III (KMG-III): the genomes of soil and plant-associated and newly described type strains.</title>
        <authorList>
            <person name="Whitman W."/>
        </authorList>
    </citation>
    <scope>NUCLEOTIDE SEQUENCE [LARGE SCALE GENOMIC DNA]</scope>
    <source>
        <strain evidence="1 2">CECT 8075</strain>
    </source>
</reference>
<accession>A0A7W5E538</accession>
<proteinExistence type="predicted"/>
<name>A0A7W5E538_9BACT</name>
<dbReference type="AlphaFoldDB" id="A0A7W5E538"/>
<dbReference type="Proteomes" id="UP000536179">
    <property type="component" value="Unassembled WGS sequence"/>
</dbReference>
<dbReference type="EMBL" id="JACHXU010000035">
    <property type="protein sequence ID" value="MBB3210315.1"/>
    <property type="molecule type" value="Genomic_DNA"/>
</dbReference>
<sequence>MRLPGSSVPGLPRQYSCSEKSDYDGYVVEQFCNIRYQSIHLIATTRVTGLATALR</sequence>